<feature type="transmembrane region" description="Helical" evidence="2">
    <location>
        <begin position="156"/>
        <end position="172"/>
    </location>
</feature>
<keyword evidence="2" id="KW-1133">Transmembrane helix</keyword>
<comment type="caution">
    <text evidence="3">The sequence shown here is derived from an EMBL/GenBank/DDBJ whole genome shotgun (WGS) entry which is preliminary data.</text>
</comment>
<keyword evidence="2" id="KW-0472">Membrane</keyword>
<evidence type="ECO:0000313" key="4">
    <source>
        <dbReference type="Proteomes" id="UP001546774"/>
    </source>
</evidence>
<protein>
    <submittedName>
        <fullName evidence="3">Stage III sporulation protein AB</fullName>
    </submittedName>
</protein>
<sequence length="173" mass="19832">MIKLCGAVCIVAGTTCYGLFYAFQKKSRLWRLKQFKESLLCLSGQLRVARMTMPQALAQIGQKSRYDYLSQFYIFVSENLEQHTYSGFWETWAAGIDSYVRDIYLTESDSEILKNIGSIPLHLDIQMQLAFLEENISELENLIEETQKDIRARCRIYQSAGVIAGLVIVLILI</sequence>
<dbReference type="Pfam" id="PF09548">
    <property type="entry name" value="Spore_III_AB"/>
    <property type="match status" value="1"/>
</dbReference>
<dbReference type="Proteomes" id="UP001546774">
    <property type="component" value="Unassembled WGS sequence"/>
</dbReference>
<keyword evidence="1" id="KW-0175">Coiled coil</keyword>
<dbReference type="InterPro" id="IPR014198">
    <property type="entry name" value="Spore_III_AB"/>
</dbReference>
<reference evidence="3" key="1">
    <citation type="submission" date="2024-03" db="EMBL/GenBank/DDBJ databases">
        <title>Human intestinal bacterial collection.</title>
        <authorList>
            <person name="Pauvert C."/>
            <person name="Hitch T.C.A."/>
            <person name="Clavel T."/>
        </authorList>
    </citation>
    <scope>NUCLEOTIDE SEQUENCE [LARGE SCALE GENOMIC DNA]</scope>
    <source>
        <strain evidence="3">CLA-AA-H89B</strain>
    </source>
</reference>
<evidence type="ECO:0000313" key="3">
    <source>
        <dbReference type="EMBL" id="MEQ2554167.1"/>
    </source>
</evidence>
<gene>
    <name evidence="3" type="ORF">WMO37_03930</name>
</gene>
<accession>A0ABV1H4T4</accession>
<proteinExistence type="predicted"/>
<name>A0ABV1H4T4_9FIRM</name>
<organism evidence="3 4">
    <name type="scientific">Lachnospira intestinalis</name>
    <dbReference type="NCBI Taxonomy" id="3133158"/>
    <lineage>
        <taxon>Bacteria</taxon>
        <taxon>Bacillati</taxon>
        <taxon>Bacillota</taxon>
        <taxon>Clostridia</taxon>
        <taxon>Lachnospirales</taxon>
        <taxon>Lachnospiraceae</taxon>
        <taxon>Lachnospira</taxon>
    </lineage>
</organism>
<keyword evidence="4" id="KW-1185">Reference proteome</keyword>
<evidence type="ECO:0000256" key="1">
    <source>
        <dbReference type="SAM" id="Coils"/>
    </source>
</evidence>
<keyword evidence="2" id="KW-0812">Transmembrane</keyword>
<dbReference type="EMBL" id="JBBMFS010000002">
    <property type="protein sequence ID" value="MEQ2554167.1"/>
    <property type="molecule type" value="Genomic_DNA"/>
</dbReference>
<feature type="coiled-coil region" evidence="1">
    <location>
        <begin position="122"/>
        <end position="149"/>
    </location>
</feature>
<evidence type="ECO:0000256" key="2">
    <source>
        <dbReference type="SAM" id="Phobius"/>
    </source>
</evidence>